<dbReference type="Proteomes" id="UP000765509">
    <property type="component" value="Unassembled WGS sequence"/>
</dbReference>
<evidence type="ECO:0000313" key="2">
    <source>
        <dbReference type="EMBL" id="MBW0575850.1"/>
    </source>
</evidence>
<sequence length="132" mass="14680">MANLANDYGYGMDIPYQGPRGWISMVVTLMVITKGTRQFRLLEERATRIKENQAAIQATEEQLNQTGPTLILPGSQGVDQPNSPVASHHPGTRRSVAKSHHLSQYQVFPRRRQGNKGKNKPLSATGRKSQTQ</sequence>
<proteinExistence type="predicted"/>
<reference evidence="2" key="1">
    <citation type="submission" date="2021-03" db="EMBL/GenBank/DDBJ databases">
        <title>Draft genome sequence of rust myrtle Austropuccinia psidii MF-1, a brazilian biotype.</title>
        <authorList>
            <person name="Quecine M.C."/>
            <person name="Pachon D.M.R."/>
            <person name="Bonatelli M.L."/>
            <person name="Correr F.H."/>
            <person name="Franceschini L.M."/>
            <person name="Leite T.F."/>
            <person name="Margarido G.R.A."/>
            <person name="Almeida C.A."/>
            <person name="Ferrarezi J.A."/>
            <person name="Labate C.A."/>
        </authorList>
    </citation>
    <scope>NUCLEOTIDE SEQUENCE</scope>
    <source>
        <strain evidence="2">MF-1</strain>
    </source>
</reference>
<comment type="caution">
    <text evidence="2">The sequence shown here is derived from an EMBL/GenBank/DDBJ whole genome shotgun (WGS) entry which is preliminary data.</text>
</comment>
<protein>
    <submittedName>
        <fullName evidence="2">Uncharacterized protein</fullName>
    </submittedName>
</protein>
<organism evidence="2 3">
    <name type="scientific">Austropuccinia psidii MF-1</name>
    <dbReference type="NCBI Taxonomy" id="1389203"/>
    <lineage>
        <taxon>Eukaryota</taxon>
        <taxon>Fungi</taxon>
        <taxon>Dikarya</taxon>
        <taxon>Basidiomycota</taxon>
        <taxon>Pucciniomycotina</taxon>
        <taxon>Pucciniomycetes</taxon>
        <taxon>Pucciniales</taxon>
        <taxon>Sphaerophragmiaceae</taxon>
        <taxon>Austropuccinia</taxon>
    </lineage>
</organism>
<evidence type="ECO:0000313" key="3">
    <source>
        <dbReference type="Proteomes" id="UP000765509"/>
    </source>
</evidence>
<dbReference type="EMBL" id="AVOT02097118">
    <property type="protein sequence ID" value="MBW0575850.1"/>
    <property type="molecule type" value="Genomic_DNA"/>
</dbReference>
<feature type="compositionally biased region" description="Basic residues" evidence="1">
    <location>
        <begin position="90"/>
        <end position="101"/>
    </location>
</feature>
<feature type="region of interest" description="Disordered" evidence="1">
    <location>
        <begin position="60"/>
        <end position="132"/>
    </location>
</feature>
<gene>
    <name evidence="2" type="ORF">O181_115565</name>
</gene>
<evidence type="ECO:0000256" key="1">
    <source>
        <dbReference type="SAM" id="MobiDB-lite"/>
    </source>
</evidence>
<accession>A0A9Q3K6P6</accession>
<feature type="compositionally biased region" description="Basic residues" evidence="1">
    <location>
        <begin position="109"/>
        <end position="119"/>
    </location>
</feature>
<dbReference type="AlphaFoldDB" id="A0A9Q3K6P6"/>
<name>A0A9Q3K6P6_9BASI</name>
<keyword evidence="3" id="KW-1185">Reference proteome</keyword>